<feature type="region of interest" description="Disordered" evidence="1">
    <location>
        <begin position="57"/>
        <end position="85"/>
    </location>
</feature>
<evidence type="ECO:0000313" key="3">
    <source>
        <dbReference type="WBParaSite" id="nRc.2.0.1.t16515-RA"/>
    </source>
</evidence>
<protein>
    <submittedName>
        <fullName evidence="3">Uncharacterized protein</fullName>
    </submittedName>
</protein>
<evidence type="ECO:0000313" key="2">
    <source>
        <dbReference type="Proteomes" id="UP000887565"/>
    </source>
</evidence>
<keyword evidence="2" id="KW-1185">Reference proteome</keyword>
<organism evidence="2 3">
    <name type="scientific">Romanomermis culicivorax</name>
    <name type="common">Nematode worm</name>
    <dbReference type="NCBI Taxonomy" id="13658"/>
    <lineage>
        <taxon>Eukaryota</taxon>
        <taxon>Metazoa</taxon>
        <taxon>Ecdysozoa</taxon>
        <taxon>Nematoda</taxon>
        <taxon>Enoplea</taxon>
        <taxon>Dorylaimia</taxon>
        <taxon>Mermithida</taxon>
        <taxon>Mermithoidea</taxon>
        <taxon>Mermithidae</taxon>
        <taxon>Romanomermis</taxon>
    </lineage>
</organism>
<dbReference type="AlphaFoldDB" id="A0A915IRM1"/>
<name>A0A915IRM1_ROMCU</name>
<sequence>MAGFGTRGLAESSILRMECSHHAVNSLYATIHDTSITYRDMLQLSWSFLIKPDPGFHKQKNANVEPSHRIQRRRATTSKTRAQNK</sequence>
<proteinExistence type="predicted"/>
<reference evidence="3" key="1">
    <citation type="submission" date="2022-11" db="UniProtKB">
        <authorList>
            <consortium name="WormBaseParasite"/>
        </authorList>
    </citation>
    <scope>IDENTIFICATION</scope>
</reference>
<feature type="compositionally biased region" description="Basic residues" evidence="1">
    <location>
        <begin position="69"/>
        <end position="85"/>
    </location>
</feature>
<dbReference type="Proteomes" id="UP000887565">
    <property type="component" value="Unplaced"/>
</dbReference>
<dbReference type="WBParaSite" id="nRc.2.0.1.t16515-RA">
    <property type="protein sequence ID" value="nRc.2.0.1.t16515-RA"/>
    <property type="gene ID" value="nRc.2.0.1.g16515"/>
</dbReference>
<evidence type="ECO:0000256" key="1">
    <source>
        <dbReference type="SAM" id="MobiDB-lite"/>
    </source>
</evidence>
<accession>A0A915IRM1</accession>